<accession>A0A915KHG1</accession>
<evidence type="ECO:0000313" key="2">
    <source>
        <dbReference type="WBParaSite" id="nRc.2.0.1.t37825-RA"/>
    </source>
</evidence>
<dbReference type="WBParaSite" id="nRc.2.0.1.t37825-RA">
    <property type="protein sequence ID" value="nRc.2.0.1.t37825-RA"/>
    <property type="gene ID" value="nRc.2.0.1.g37825"/>
</dbReference>
<reference evidence="2" key="1">
    <citation type="submission" date="2022-11" db="UniProtKB">
        <authorList>
            <consortium name="WormBaseParasite"/>
        </authorList>
    </citation>
    <scope>IDENTIFICATION</scope>
</reference>
<organism evidence="1 2">
    <name type="scientific">Romanomermis culicivorax</name>
    <name type="common">Nematode worm</name>
    <dbReference type="NCBI Taxonomy" id="13658"/>
    <lineage>
        <taxon>Eukaryota</taxon>
        <taxon>Metazoa</taxon>
        <taxon>Ecdysozoa</taxon>
        <taxon>Nematoda</taxon>
        <taxon>Enoplea</taxon>
        <taxon>Dorylaimia</taxon>
        <taxon>Mermithida</taxon>
        <taxon>Mermithoidea</taxon>
        <taxon>Mermithidae</taxon>
        <taxon>Romanomermis</taxon>
    </lineage>
</organism>
<name>A0A915KHG1_ROMCU</name>
<keyword evidence="1" id="KW-1185">Reference proteome</keyword>
<dbReference type="AlphaFoldDB" id="A0A915KHG1"/>
<proteinExistence type="predicted"/>
<sequence>FIAYSKCYHQVYEDDIDKCESGEKCLPYKTAMIDYAYEKGRRIDKIPWQEALQLVFNNLCQYIICGNQCRMNELLTQCGEESNQVLMEFYCRIVFSFKQIVIGILFITHNYIKFKIWYFD</sequence>
<dbReference type="Proteomes" id="UP000887565">
    <property type="component" value="Unplaced"/>
</dbReference>
<evidence type="ECO:0000313" key="1">
    <source>
        <dbReference type="Proteomes" id="UP000887565"/>
    </source>
</evidence>
<protein>
    <submittedName>
        <fullName evidence="2">Uncharacterized protein</fullName>
    </submittedName>
</protein>